<gene>
    <name evidence="2" type="ORF">LTR09_000982</name>
</gene>
<accession>A0AAJ0LWN9</accession>
<evidence type="ECO:0000313" key="2">
    <source>
        <dbReference type="EMBL" id="KAK3057906.1"/>
    </source>
</evidence>
<feature type="region of interest" description="Disordered" evidence="1">
    <location>
        <begin position="44"/>
        <end position="88"/>
    </location>
</feature>
<evidence type="ECO:0000313" key="3">
    <source>
        <dbReference type="Proteomes" id="UP001271007"/>
    </source>
</evidence>
<protein>
    <submittedName>
        <fullName evidence="2">Uncharacterized protein</fullName>
    </submittedName>
</protein>
<feature type="compositionally biased region" description="Basic and acidic residues" evidence="1">
    <location>
        <begin position="54"/>
        <end position="68"/>
    </location>
</feature>
<name>A0AAJ0LWN9_9PEZI</name>
<keyword evidence="3" id="KW-1185">Reference proteome</keyword>
<organism evidence="2 3">
    <name type="scientific">Extremus antarcticus</name>
    <dbReference type="NCBI Taxonomy" id="702011"/>
    <lineage>
        <taxon>Eukaryota</taxon>
        <taxon>Fungi</taxon>
        <taxon>Dikarya</taxon>
        <taxon>Ascomycota</taxon>
        <taxon>Pezizomycotina</taxon>
        <taxon>Dothideomycetes</taxon>
        <taxon>Dothideomycetidae</taxon>
        <taxon>Mycosphaerellales</taxon>
        <taxon>Extremaceae</taxon>
        <taxon>Extremus</taxon>
    </lineage>
</organism>
<feature type="compositionally biased region" description="Pro residues" evidence="1">
    <location>
        <begin position="75"/>
        <end position="88"/>
    </location>
</feature>
<reference evidence="2" key="1">
    <citation type="submission" date="2023-04" db="EMBL/GenBank/DDBJ databases">
        <title>Black Yeasts Isolated from many extreme environments.</title>
        <authorList>
            <person name="Coleine C."/>
            <person name="Stajich J.E."/>
            <person name="Selbmann L."/>
        </authorList>
    </citation>
    <scope>NUCLEOTIDE SEQUENCE</scope>
    <source>
        <strain evidence="2">CCFEE 5312</strain>
    </source>
</reference>
<dbReference type="Proteomes" id="UP001271007">
    <property type="component" value="Unassembled WGS sequence"/>
</dbReference>
<comment type="caution">
    <text evidence="2">The sequence shown here is derived from an EMBL/GenBank/DDBJ whole genome shotgun (WGS) entry which is preliminary data.</text>
</comment>
<sequence length="88" mass="9856">MHTVLNSDELLQQIIISLPSAGRQPWQQDTAVLSAVRKSRCIEPAEITGTDSNPEDKKNEALNEDRPAFDQMMSGPPPAFMPHYWLPP</sequence>
<dbReference type="AlphaFoldDB" id="A0AAJ0LWN9"/>
<dbReference type="EMBL" id="JAWDJX010000002">
    <property type="protein sequence ID" value="KAK3057906.1"/>
    <property type="molecule type" value="Genomic_DNA"/>
</dbReference>
<evidence type="ECO:0000256" key="1">
    <source>
        <dbReference type="SAM" id="MobiDB-lite"/>
    </source>
</evidence>
<proteinExistence type="predicted"/>